<keyword evidence="3" id="KW-1185">Reference proteome</keyword>
<keyword evidence="1" id="KW-0472">Membrane</keyword>
<protein>
    <submittedName>
        <fullName evidence="2">Uncharacterized protein</fullName>
    </submittedName>
</protein>
<name>A0AAD8HF32_9APIA</name>
<reference evidence="2" key="1">
    <citation type="submission" date="2023-02" db="EMBL/GenBank/DDBJ databases">
        <title>Genome of toxic invasive species Heracleum sosnowskyi carries increased number of genes despite the absence of recent whole-genome duplications.</title>
        <authorList>
            <person name="Schelkunov M."/>
            <person name="Shtratnikova V."/>
            <person name="Makarenko M."/>
            <person name="Klepikova A."/>
            <person name="Omelchenko D."/>
            <person name="Novikova G."/>
            <person name="Obukhova E."/>
            <person name="Bogdanov V."/>
            <person name="Penin A."/>
            <person name="Logacheva M."/>
        </authorList>
    </citation>
    <scope>NUCLEOTIDE SEQUENCE</scope>
    <source>
        <strain evidence="2">Hsosn_3</strain>
        <tissue evidence="2">Leaf</tissue>
    </source>
</reference>
<comment type="caution">
    <text evidence="2">The sequence shown here is derived from an EMBL/GenBank/DDBJ whole genome shotgun (WGS) entry which is preliminary data.</text>
</comment>
<gene>
    <name evidence="2" type="ORF">POM88_040912</name>
</gene>
<dbReference type="AlphaFoldDB" id="A0AAD8HF32"/>
<keyword evidence="1" id="KW-1133">Transmembrane helix</keyword>
<evidence type="ECO:0000256" key="1">
    <source>
        <dbReference type="SAM" id="Phobius"/>
    </source>
</evidence>
<feature type="transmembrane region" description="Helical" evidence="1">
    <location>
        <begin position="84"/>
        <end position="102"/>
    </location>
</feature>
<organism evidence="2 3">
    <name type="scientific">Heracleum sosnowskyi</name>
    <dbReference type="NCBI Taxonomy" id="360622"/>
    <lineage>
        <taxon>Eukaryota</taxon>
        <taxon>Viridiplantae</taxon>
        <taxon>Streptophyta</taxon>
        <taxon>Embryophyta</taxon>
        <taxon>Tracheophyta</taxon>
        <taxon>Spermatophyta</taxon>
        <taxon>Magnoliopsida</taxon>
        <taxon>eudicotyledons</taxon>
        <taxon>Gunneridae</taxon>
        <taxon>Pentapetalae</taxon>
        <taxon>asterids</taxon>
        <taxon>campanulids</taxon>
        <taxon>Apiales</taxon>
        <taxon>Apiaceae</taxon>
        <taxon>Apioideae</taxon>
        <taxon>apioid superclade</taxon>
        <taxon>Tordylieae</taxon>
        <taxon>Tordyliinae</taxon>
        <taxon>Heracleum</taxon>
    </lineage>
</organism>
<accession>A0AAD8HF32</accession>
<dbReference type="Proteomes" id="UP001237642">
    <property type="component" value="Unassembled WGS sequence"/>
</dbReference>
<proteinExistence type="predicted"/>
<reference evidence="2" key="2">
    <citation type="submission" date="2023-05" db="EMBL/GenBank/DDBJ databases">
        <authorList>
            <person name="Schelkunov M.I."/>
        </authorList>
    </citation>
    <scope>NUCLEOTIDE SEQUENCE</scope>
    <source>
        <strain evidence="2">Hsosn_3</strain>
        <tissue evidence="2">Leaf</tissue>
    </source>
</reference>
<sequence>MDMESLKWMNQDMVKLDMFDGSNFSCWQDKMKFLLTALKIFYILAPDLPPIIEDPKLSEDGTLPIKPRLMKCVTNANKGRKMNYCAVDIFSILPLIGFMTIFNK</sequence>
<dbReference type="EMBL" id="JAUIZM010000009">
    <property type="protein sequence ID" value="KAK1365351.1"/>
    <property type="molecule type" value="Genomic_DNA"/>
</dbReference>
<keyword evidence="1" id="KW-0812">Transmembrane</keyword>
<evidence type="ECO:0000313" key="2">
    <source>
        <dbReference type="EMBL" id="KAK1365351.1"/>
    </source>
</evidence>
<evidence type="ECO:0000313" key="3">
    <source>
        <dbReference type="Proteomes" id="UP001237642"/>
    </source>
</evidence>